<accession>A0AAN9SEF1</accession>
<dbReference type="EMBL" id="JAYMYS010000004">
    <property type="protein sequence ID" value="KAK7395094.1"/>
    <property type="molecule type" value="Genomic_DNA"/>
</dbReference>
<protein>
    <submittedName>
        <fullName evidence="1">Uncharacterized protein</fullName>
    </submittedName>
</protein>
<gene>
    <name evidence="1" type="ORF">VNO78_15636</name>
</gene>
<evidence type="ECO:0000313" key="1">
    <source>
        <dbReference type="EMBL" id="KAK7395094.1"/>
    </source>
</evidence>
<proteinExistence type="predicted"/>
<keyword evidence="2" id="KW-1185">Reference proteome</keyword>
<dbReference type="Proteomes" id="UP001386955">
    <property type="component" value="Unassembled WGS sequence"/>
</dbReference>
<evidence type="ECO:0000313" key="2">
    <source>
        <dbReference type="Proteomes" id="UP001386955"/>
    </source>
</evidence>
<name>A0AAN9SEF1_PSOTE</name>
<organism evidence="1 2">
    <name type="scientific">Psophocarpus tetragonolobus</name>
    <name type="common">Winged bean</name>
    <name type="synonym">Dolichos tetragonolobus</name>
    <dbReference type="NCBI Taxonomy" id="3891"/>
    <lineage>
        <taxon>Eukaryota</taxon>
        <taxon>Viridiplantae</taxon>
        <taxon>Streptophyta</taxon>
        <taxon>Embryophyta</taxon>
        <taxon>Tracheophyta</taxon>
        <taxon>Spermatophyta</taxon>
        <taxon>Magnoliopsida</taxon>
        <taxon>eudicotyledons</taxon>
        <taxon>Gunneridae</taxon>
        <taxon>Pentapetalae</taxon>
        <taxon>rosids</taxon>
        <taxon>fabids</taxon>
        <taxon>Fabales</taxon>
        <taxon>Fabaceae</taxon>
        <taxon>Papilionoideae</taxon>
        <taxon>50 kb inversion clade</taxon>
        <taxon>NPAAA clade</taxon>
        <taxon>indigoferoid/millettioid clade</taxon>
        <taxon>Phaseoleae</taxon>
        <taxon>Psophocarpus</taxon>
    </lineage>
</organism>
<dbReference type="AlphaFoldDB" id="A0AAN9SEF1"/>
<reference evidence="1 2" key="1">
    <citation type="submission" date="2024-01" db="EMBL/GenBank/DDBJ databases">
        <title>The genomes of 5 underutilized Papilionoideae crops provide insights into root nodulation and disease resistanc.</title>
        <authorList>
            <person name="Jiang F."/>
        </authorList>
    </citation>
    <scope>NUCLEOTIDE SEQUENCE [LARGE SCALE GENOMIC DNA]</scope>
    <source>
        <strain evidence="1">DUOXIRENSHENG_FW03</strain>
        <tissue evidence="1">Leaves</tissue>
    </source>
</reference>
<comment type="caution">
    <text evidence="1">The sequence shown here is derived from an EMBL/GenBank/DDBJ whole genome shotgun (WGS) entry which is preliminary data.</text>
</comment>
<sequence>MPQRGSWENGFLAIGYGKLLVCSKSKHCNDDNRNSGAGTGFGAICRHMLGFEAGVNAKEVCGEIYIRREREDELRLRILMSCGVGCSCEGAQLWWGCWYLGFGFWIHTW</sequence>